<evidence type="ECO:0000256" key="1">
    <source>
        <dbReference type="ARBA" id="ARBA00004429"/>
    </source>
</evidence>
<evidence type="ECO:0000313" key="11">
    <source>
        <dbReference type="Proteomes" id="UP000008809"/>
    </source>
</evidence>
<dbReference type="Pfam" id="PF00672">
    <property type="entry name" value="HAMP"/>
    <property type="match status" value="1"/>
</dbReference>
<keyword evidence="6" id="KW-0472">Membrane</keyword>
<dbReference type="InterPro" id="IPR029150">
    <property type="entry name" value="dCache_3"/>
</dbReference>
<evidence type="ECO:0000313" key="10">
    <source>
        <dbReference type="EMBL" id="ABD05740.1"/>
    </source>
</evidence>
<evidence type="ECO:0000256" key="4">
    <source>
        <dbReference type="ARBA" id="ARBA00029447"/>
    </source>
</evidence>
<dbReference type="PANTHER" id="PTHR32089">
    <property type="entry name" value="METHYL-ACCEPTING CHEMOTAXIS PROTEIN MCPB"/>
    <property type="match status" value="1"/>
</dbReference>
<gene>
    <name evidence="10" type="ordered locus">RPB_1030</name>
</gene>
<dbReference type="InterPro" id="IPR003660">
    <property type="entry name" value="HAMP_dom"/>
</dbReference>
<accession>Q2J1C0</accession>
<dbReference type="OrthoDB" id="1776073at2"/>
<dbReference type="SUPFAM" id="SSF58104">
    <property type="entry name" value="Methyl-accepting chemotaxis protein (MCP) signaling domain"/>
    <property type="match status" value="1"/>
</dbReference>
<dbReference type="InterPro" id="IPR000727">
    <property type="entry name" value="T_SNARE_dom"/>
</dbReference>
<feature type="transmembrane region" description="Helical" evidence="6">
    <location>
        <begin position="279"/>
        <end position="302"/>
    </location>
</feature>
<evidence type="ECO:0000259" key="7">
    <source>
        <dbReference type="PROSITE" id="PS50111"/>
    </source>
</evidence>
<dbReference type="SMART" id="SM00304">
    <property type="entry name" value="HAMP"/>
    <property type="match status" value="1"/>
</dbReference>
<dbReference type="Gene3D" id="1.10.287.950">
    <property type="entry name" value="Methyl-accepting chemotaxis protein"/>
    <property type="match status" value="1"/>
</dbReference>
<keyword evidence="2" id="KW-0997">Cell inner membrane</keyword>
<dbReference type="Pfam" id="PF00015">
    <property type="entry name" value="MCPsignal"/>
    <property type="match status" value="1"/>
</dbReference>
<dbReference type="PANTHER" id="PTHR32089:SF112">
    <property type="entry name" value="LYSOZYME-LIKE PROTEIN-RELATED"/>
    <property type="match status" value="1"/>
</dbReference>
<evidence type="ECO:0000256" key="3">
    <source>
        <dbReference type="ARBA" id="ARBA00023224"/>
    </source>
</evidence>
<dbReference type="KEGG" id="rpb:RPB_1030"/>
<dbReference type="SMART" id="SM00283">
    <property type="entry name" value="MA"/>
    <property type="match status" value="1"/>
</dbReference>
<evidence type="ECO:0000256" key="6">
    <source>
        <dbReference type="SAM" id="Phobius"/>
    </source>
</evidence>
<feature type="domain" description="HAMP" evidence="9">
    <location>
        <begin position="303"/>
        <end position="356"/>
    </location>
</feature>
<feature type="domain" description="Methyl-accepting transducer" evidence="7">
    <location>
        <begin position="390"/>
        <end position="633"/>
    </location>
</feature>
<name>Q2J1C0_RHOP2</name>
<dbReference type="RefSeq" id="WP_011439929.1">
    <property type="nucleotide sequence ID" value="NC_007778.1"/>
</dbReference>
<reference evidence="10 11" key="1">
    <citation type="submission" date="2006-01" db="EMBL/GenBank/DDBJ databases">
        <title>Complete sequence of Rhodopseudomonas palustris HaA2.</title>
        <authorList>
            <consortium name="US DOE Joint Genome Institute"/>
            <person name="Copeland A."/>
            <person name="Lucas S."/>
            <person name="Lapidus A."/>
            <person name="Barry K."/>
            <person name="Detter J.C."/>
            <person name="Glavina T."/>
            <person name="Hammon N."/>
            <person name="Israni S."/>
            <person name="Pitluck S."/>
            <person name="Chain P."/>
            <person name="Malfatti S."/>
            <person name="Shin M."/>
            <person name="Vergez L."/>
            <person name="Schmutz J."/>
            <person name="Larimer F."/>
            <person name="Land M."/>
            <person name="Hauser L."/>
            <person name="Pelletier D.A."/>
            <person name="Kyrpides N."/>
            <person name="Anderson I."/>
            <person name="Oda Y."/>
            <person name="Harwood C.S."/>
            <person name="Richardson P."/>
        </authorList>
    </citation>
    <scope>NUCLEOTIDE SEQUENCE [LARGE SCALE GENOMIC DNA]</scope>
    <source>
        <strain evidence="10 11">HaA2</strain>
    </source>
</reference>
<evidence type="ECO:0000259" key="9">
    <source>
        <dbReference type="PROSITE" id="PS50885"/>
    </source>
</evidence>
<keyword evidence="3 5" id="KW-0807">Transducer</keyword>
<dbReference type="EMBL" id="CP000250">
    <property type="protein sequence ID" value="ABD05740.1"/>
    <property type="molecule type" value="Genomic_DNA"/>
</dbReference>
<dbReference type="InterPro" id="IPR029151">
    <property type="entry name" value="Sensor-like_sf"/>
</dbReference>
<proteinExistence type="inferred from homology"/>
<comment type="similarity">
    <text evidence="4">Belongs to the methyl-accepting chemotaxis (MCP) protein family.</text>
</comment>
<protein>
    <submittedName>
        <fullName evidence="10">Methyl-accepting chemotaxis sensory transducer</fullName>
    </submittedName>
</protein>
<keyword evidence="6" id="KW-0812">Transmembrane</keyword>
<evidence type="ECO:0000259" key="8">
    <source>
        <dbReference type="PROSITE" id="PS50192"/>
    </source>
</evidence>
<keyword evidence="2" id="KW-1003">Cell membrane</keyword>
<dbReference type="Gene3D" id="6.10.340.10">
    <property type="match status" value="1"/>
</dbReference>
<evidence type="ECO:0000256" key="5">
    <source>
        <dbReference type="PROSITE-ProRule" id="PRU00284"/>
    </source>
</evidence>
<feature type="domain" description="T-SNARE coiled-coil homology" evidence="8">
    <location>
        <begin position="549"/>
        <end position="611"/>
    </location>
</feature>
<dbReference type="GO" id="GO:0005886">
    <property type="term" value="C:plasma membrane"/>
    <property type="evidence" value="ECO:0007669"/>
    <property type="project" value="UniProtKB-SubCell"/>
</dbReference>
<dbReference type="eggNOG" id="COG0840">
    <property type="taxonomic scope" value="Bacteria"/>
</dbReference>
<dbReference type="Proteomes" id="UP000008809">
    <property type="component" value="Chromosome"/>
</dbReference>
<dbReference type="HOGENOM" id="CLU_000445_107_19_5"/>
<dbReference type="PROSITE" id="PS50192">
    <property type="entry name" value="T_SNARE"/>
    <property type="match status" value="1"/>
</dbReference>
<dbReference type="SUPFAM" id="SSF158472">
    <property type="entry name" value="HAMP domain-like"/>
    <property type="match status" value="1"/>
</dbReference>
<dbReference type="PROSITE" id="PS50885">
    <property type="entry name" value="HAMP"/>
    <property type="match status" value="1"/>
</dbReference>
<sequence>MSLRTRITLALIAASVLTAAVLLIGSITTISDIIRRADDRELRGHYDAVISQLAQEARQAAAMSAVVAAMPAAQQALARRDRQGLFDLFLAGFPFLKSQYGVDQFQFHVPPATSFARIHQAQKFGDDLSGFRKTVVEANRDRKAIVGLESGVAGLGIRGVVPVAHDGKHAGTVEFGLTFGQGFFDKFKQERGVDVALHLSKPDGSVAAPVGTIRGPSFFTPAEIRKSAGGAVTTRQADDASGKPMAMLLGPVKDFSGHPIGALEIAMDNSEYAAATSNAYLLAILASVGALVLAAITGFIIAGGISRPILSLCEAMRGLAGGDLSIALPPLKRKDEVGQMIDAVGVFRESMIETERLRADQAEAARRQAAQRRDEMHGLAESFEAAVGRIVETVSSASTELEASAGALTATADRSLDIATAVAAASEEASTNVQSVASATEEMTSSVGEIGRQVRESAQIARDAVSQAETTNAHVAELSRAAAQIESVVELINKIAGQTNLLALNATIEAARAGEAGRGFAVVAAEVKALAEQTATATSDIARYVGSIQSATGESVASIGSIGQTINRLSEIAAAIASAVEQQGVATREISRNVHHAAEGTHQVTVNIAEVQRGATETELASTSVLAAAHSLSEESNALKKEVEHFLHSIRAA</sequence>
<organism evidence="10 11">
    <name type="scientific">Rhodopseudomonas palustris (strain HaA2)</name>
    <dbReference type="NCBI Taxonomy" id="316058"/>
    <lineage>
        <taxon>Bacteria</taxon>
        <taxon>Pseudomonadati</taxon>
        <taxon>Pseudomonadota</taxon>
        <taxon>Alphaproteobacteria</taxon>
        <taxon>Hyphomicrobiales</taxon>
        <taxon>Nitrobacteraceae</taxon>
        <taxon>Rhodopseudomonas</taxon>
    </lineage>
</organism>
<dbReference type="GO" id="GO:0007165">
    <property type="term" value="P:signal transduction"/>
    <property type="evidence" value="ECO:0007669"/>
    <property type="project" value="UniProtKB-KW"/>
</dbReference>
<comment type="subcellular location">
    <subcellularLocation>
        <location evidence="1">Cell inner membrane</location>
        <topology evidence="1">Multi-pass membrane protein</topology>
    </subcellularLocation>
</comment>
<evidence type="ECO:0000256" key="2">
    <source>
        <dbReference type="ARBA" id="ARBA00022519"/>
    </source>
</evidence>
<dbReference type="CDD" id="cd06225">
    <property type="entry name" value="HAMP"/>
    <property type="match status" value="1"/>
</dbReference>
<dbReference type="STRING" id="316058.RPB_1030"/>
<keyword evidence="11" id="KW-1185">Reference proteome</keyword>
<dbReference type="AlphaFoldDB" id="Q2J1C0"/>
<keyword evidence="6" id="KW-1133">Transmembrane helix</keyword>
<dbReference type="PROSITE" id="PS50111">
    <property type="entry name" value="CHEMOTAXIS_TRANSDUC_2"/>
    <property type="match status" value="1"/>
</dbReference>
<dbReference type="SUPFAM" id="SSF103190">
    <property type="entry name" value="Sensory domain-like"/>
    <property type="match status" value="1"/>
</dbReference>
<dbReference type="InterPro" id="IPR004089">
    <property type="entry name" value="MCPsignal_dom"/>
</dbReference>
<dbReference type="Pfam" id="PF14827">
    <property type="entry name" value="dCache_3"/>
    <property type="match status" value="1"/>
</dbReference>